<feature type="compositionally biased region" description="Low complexity" evidence="2">
    <location>
        <begin position="890"/>
        <end position="912"/>
    </location>
</feature>
<evidence type="ECO:0000256" key="1">
    <source>
        <dbReference type="SAM" id="Coils"/>
    </source>
</evidence>
<evidence type="ECO:0000256" key="2">
    <source>
        <dbReference type="SAM" id="MobiDB-lite"/>
    </source>
</evidence>
<accession>A0A1R2BP28</accession>
<evidence type="ECO:0000313" key="4">
    <source>
        <dbReference type="Proteomes" id="UP000187209"/>
    </source>
</evidence>
<evidence type="ECO:0008006" key="5">
    <source>
        <dbReference type="Google" id="ProtNLM"/>
    </source>
</evidence>
<dbReference type="EMBL" id="MPUH01000516">
    <property type="protein sequence ID" value="OMJ78553.1"/>
    <property type="molecule type" value="Genomic_DNA"/>
</dbReference>
<dbReference type="Proteomes" id="UP000187209">
    <property type="component" value="Unassembled WGS sequence"/>
</dbReference>
<reference evidence="3 4" key="1">
    <citation type="submission" date="2016-11" db="EMBL/GenBank/DDBJ databases">
        <title>The macronuclear genome of Stentor coeruleus: a giant cell with tiny introns.</title>
        <authorList>
            <person name="Slabodnick M."/>
            <person name="Ruby J.G."/>
            <person name="Reiff S.B."/>
            <person name="Swart E.C."/>
            <person name="Gosai S."/>
            <person name="Prabakaran S."/>
            <person name="Witkowska E."/>
            <person name="Larue G.E."/>
            <person name="Fisher S."/>
            <person name="Freeman R.M."/>
            <person name="Gunawardena J."/>
            <person name="Chu W."/>
            <person name="Stover N.A."/>
            <person name="Gregory B.D."/>
            <person name="Nowacki M."/>
            <person name="Derisi J."/>
            <person name="Roy S.W."/>
            <person name="Marshall W.F."/>
            <person name="Sood P."/>
        </authorList>
    </citation>
    <scope>NUCLEOTIDE SEQUENCE [LARGE SCALE GENOMIC DNA]</scope>
    <source>
        <strain evidence="3">WM001</strain>
    </source>
</reference>
<feature type="coiled-coil region" evidence="1">
    <location>
        <begin position="253"/>
        <end position="308"/>
    </location>
</feature>
<dbReference type="InterPro" id="IPR011992">
    <property type="entry name" value="EF-hand-dom_pair"/>
</dbReference>
<feature type="compositionally biased region" description="Low complexity" evidence="2">
    <location>
        <begin position="822"/>
        <end position="845"/>
    </location>
</feature>
<protein>
    <recommendedName>
        <fullName evidence="5">EF-hand domain-containing protein</fullName>
    </recommendedName>
</protein>
<dbReference type="AlphaFoldDB" id="A0A1R2BP28"/>
<feature type="compositionally biased region" description="Basic and acidic residues" evidence="2">
    <location>
        <begin position="871"/>
        <end position="889"/>
    </location>
</feature>
<feature type="region of interest" description="Disordered" evidence="2">
    <location>
        <begin position="431"/>
        <end position="452"/>
    </location>
</feature>
<feature type="region of interest" description="Disordered" evidence="2">
    <location>
        <begin position="1"/>
        <end position="70"/>
    </location>
</feature>
<feature type="coiled-coil region" evidence="1">
    <location>
        <begin position="89"/>
        <end position="171"/>
    </location>
</feature>
<feature type="compositionally biased region" description="Polar residues" evidence="2">
    <location>
        <begin position="853"/>
        <end position="870"/>
    </location>
</feature>
<keyword evidence="4" id="KW-1185">Reference proteome</keyword>
<keyword evidence="1" id="KW-0175">Coiled coil</keyword>
<sequence>MLNRPKSHRYSSKGEYSEFNTSFSSKTKQNNSFTITPKPTFKTQKPSTNPSRQRNISQYDSKNSKPLSRDPKIDFEKLAEDHWNYRFRLSVHQEENTKLKMHLEQLIQEQDLESTQEIPKLKTKIRKLQSKLTYKEDQILKLKANIKSCKIKEQENDIESYIDEAKRLMFLLESVASDYSNINSSEYEGHKSHMAIELQSLRKENIQLSKSTTQTLHELDILKGKLKNLDKHKHKKGRKAKIIKFKQQKSQGIKDLNNIIEEYHKSEKELIEKIRIEKDHGKEKLIELEAYEKKISEQDRMISEMKQKFERFKNASKARKTLTFMPMKFRDEALIKLINPPRLLVKINQILKKKKMLVTVFLSLLDKNNNGLLHINAFFSGMKEYGQKIKPKHIQEISKLLGSSLTYIPLIKIEEMYEKYKYDNEYKSSSSEDELPIRKKSQQRTPSPPKPIIVSSYEVRKDSYRPLPSPVKEIEVKPIPAVSVNEIMGILDEIKEKMCLSKLPKSKLVTALFGYDFDPDEGISIEILMEFLVKSQLGLNNGPMVRLLARFLIEPDGLKAIKENEIPKLRGTIRGMSRKLIKILPDWDVFNDKDVDGFRKLLNDQMKSNWKKIKKAFEDDDDGKSGFIEFLRMQNLLRNLEVVFTEKMNFWLMMELGVKNKHDKFEYRSFLKNYEELEPNFIVKDHEAVKTIEESPKEIRESVMIETLRKLVDKINETKDFIFSNIDLTISAEDFINLIYAIDIVIPSNILMEITDEFSIESNERFTKVIDMKGFKCKLEELGLCKNLLENNGVVKKENKEKTSQDSDEIYKDYYEVKDQMSIHSAKSSQSSSEKNFSNKKSPSNYIFEENSQENPYTDDNKSSESYSQEESPKSEVSEYSPDHEDHDSLYSSHSNSIPLSSPSKSSLHHNLQASHESSISYDDQFLSSTPENIEKGVQLHSKNETELVFIEYGIHMPK</sequence>
<feature type="compositionally biased region" description="Basic residues" evidence="2">
    <location>
        <begin position="1"/>
        <end position="11"/>
    </location>
</feature>
<comment type="caution">
    <text evidence="3">The sequence shown here is derived from an EMBL/GenBank/DDBJ whole genome shotgun (WGS) entry which is preliminary data.</text>
</comment>
<proteinExistence type="predicted"/>
<organism evidence="3 4">
    <name type="scientific">Stentor coeruleus</name>
    <dbReference type="NCBI Taxonomy" id="5963"/>
    <lineage>
        <taxon>Eukaryota</taxon>
        <taxon>Sar</taxon>
        <taxon>Alveolata</taxon>
        <taxon>Ciliophora</taxon>
        <taxon>Postciliodesmatophora</taxon>
        <taxon>Heterotrichea</taxon>
        <taxon>Heterotrichida</taxon>
        <taxon>Stentoridae</taxon>
        <taxon>Stentor</taxon>
    </lineage>
</organism>
<name>A0A1R2BP28_9CILI</name>
<gene>
    <name evidence="3" type="ORF">SteCoe_21616</name>
</gene>
<evidence type="ECO:0000313" key="3">
    <source>
        <dbReference type="EMBL" id="OMJ78553.1"/>
    </source>
</evidence>
<feature type="region of interest" description="Disordered" evidence="2">
    <location>
        <begin position="822"/>
        <end position="926"/>
    </location>
</feature>
<feature type="compositionally biased region" description="Polar residues" evidence="2">
    <location>
        <begin position="913"/>
        <end position="926"/>
    </location>
</feature>
<feature type="compositionally biased region" description="Polar residues" evidence="2">
    <location>
        <begin position="18"/>
        <end position="66"/>
    </location>
</feature>
<dbReference type="SUPFAM" id="SSF47473">
    <property type="entry name" value="EF-hand"/>
    <property type="match status" value="2"/>
</dbReference>